<reference evidence="2" key="1">
    <citation type="submission" date="2023-03" db="EMBL/GenBank/DDBJ databases">
        <title>Massive genome expansion in bonnet fungi (Mycena s.s.) driven by repeated elements and novel gene families across ecological guilds.</title>
        <authorList>
            <consortium name="Lawrence Berkeley National Laboratory"/>
            <person name="Harder C.B."/>
            <person name="Miyauchi S."/>
            <person name="Viragh M."/>
            <person name="Kuo A."/>
            <person name="Thoen E."/>
            <person name="Andreopoulos B."/>
            <person name="Lu D."/>
            <person name="Skrede I."/>
            <person name="Drula E."/>
            <person name="Henrissat B."/>
            <person name="Morin E."/>
            <person name="Kohler A."/>
            <person name="Barry K."/>
            <person name="LaButti K."/>
            <person name="Morin E."/>
            <person name="Salamov A."/>
            <person name="Lipzen A."/>
            <person name="Mereny Z."/>
            <person name="Hegedus B."/>
            <person name="Baldrian P."/>
            <person name="Stursova M."/>
            <person name="Weitz H."/>
            <person name="Taylor A."/>
            <person name="Grigoriev I.V."/>
            <person name="Nagy L.G."/>
            <person name="Martin F."/>
            <person name="Kauserud H."/>
        </authorList>
    </citation>
    <scope>NUCLEOTIDE SEQUENCE</scope>
    <source>
        <strain evidence="2">CBHHK200</strain>
    </source>
</reference>
<dbReference type="EMBL" id="JARJCM010000056">
    <property type="protein sequence ID" value="KAJ7034551.1"/>
    <property type="molecule type" value="Genomic_DNA"/>
</dbReference>
<feature type="region of interest" description="Disordered" evidence="1">
    <location>
        <begin position="139"/>
        <end position="193"/>
    </location>
</feature>
<proteinExistence type="predicted"/>
<organism evidence="2 3">
    <name type="scientific">Mycena alexandri</name>
    <dbReference type="NCBI Taxonomy" id="1745969"/>
    <lineage>
        <taxon>Eukaryota</taxon>
        <taxon>Fungi</taxon>
        <taxon>Dikarya</taxon>
        <taxon>Basidiomycota</taxon>
        <taxon>Agaricomycotina</taxon>
        <taxon>Agaricomycetes</taxon>
        <taxon>Agaricomycetidae</taxon>
        <taxon>Agaricales</taxon>
        <taxon>Marasmiineae</taxon>
        <taxon>Mycenaceae</taxon>
        <taxon>Mycena</taxon>
    </lineage>
</organism>
<dbReference type="Proteomes" id="UP001218188">
    <property type="component" value="Unassembled WGS sequence"/>
</dbReference>
<keyword evidence="3" id="KW-1185">Reference proteome</keyword>
<evidence type="ECO:0000313" key="2">
    <source>
        <dbReference type="EMBL" id="KAJ7034551.1"/>
    </source>
</evidence>
<sequence length="266" mass="29380">MRRQTSNLFSLRQAEPFFALRDGGTESGASETSGSREHTKAKRQVTVVIRDASTKSRSGEMAPVPPTGERPERGWTHTMAADRHALDALLSSIDEDRRRLGMTGGADMNGTLGLREERGIHSRRLDELGNLPRPTSWMIQHGNGPNDYPATGTTGRTRLSRPQEEMAPNGNVDSEGVEGNLPSKEGQQQQTKNIHRTDLENEAIVLSASSCQDAELAILSWQSKKWWSIKSASAKKENWDPVIGPEISQESKLRALKTTLSVKVER</sequence>
<feature type="compositionally biased region" description="Polar residues" evidence="1">
    <location>
        <begin position="1"/>
        <end position="10"/>
    </location>
</feature>
<evidence type="ECO:0000313" key="3">
    <source>
        <dbReference type="Proteomes" id="UP001218188"/>
    </source>
</evidence>
<comment type="caution">
    <text evidence="2">The sequence shown here is derived from an EMBL/GenBank/DDBJ whole genome shotgun (WGS) entry which is preliminary data.</text>
</comment>
<protein>
    <submittedName>
        <fullName evidence="2">Uncharacterized protein</fullName>
    </submittedName>
</protein>
<accession>A0AAD6X4H2</accession>
<feature type="region of interest" description="Disordered" evidence="1">
    <location>
        <begin position="1"/>
        <end position="73"/>
    </location>
</feature>
<dbReference type="AlphaFoldDB" id="A0AAD6X4H2"/>
<name>A0AAD6X4H2_9AGAR</name>
<evidence type="ECO:0000256" key="1">
    <source>
        <dbReference type="SAM" id="MobiDB-lite"/>
    </source>
</evidence>
<gene>
    <name evidence="2" type="ORF">C8F04DRAFT_1234180</name>
</gene>